<name>A0AA46TJV8_9ACTN</name>
<keyword evidence="3" id="KW-1185">Reference proteome</keyword>
<accession>A0AA46TJV8</accession>
<dbReference type="EMBL" id="CP094970">
    <property type="protein sequence ID" value="UYM06610.1"/>
    <property type="molecule type" value="Genomic_DNA"/>
</dbReference>
<evidence type="ECO:0000313" key="3">
    <source>
        <dbReference type="Proteomes" id="UP001164390"/>
    </source>
</evidence>
<feature type="domain" description="DUF5615" evidence="1">
    <location>
        <begin position="1"/>
        <end position="104"/>
    </location>
</feature>
<evidence type="ECO:0000313" key="2">
    <source>
        <dbReference type="EMBL" id="UYM06610.1"/>
    </source>
</evidence>
<dbReference type="Proteomes" id="UP001164390">
    <property type="component" value="Chromosome"/>
</dbReference>
<gene>
    <name evidence="2" type="ORF">L0C25_05940</name>
</gene>
<dbReference type="AlphaFoldDB" id="A0AA46TJV8"/>
<reference evidence="2" key="1">
    <citation type="submission" date="2022-01" db="EMBL/GenBank/DDBJ databases">
        <title>Nocardioidaceae gen. sp. A5X3R13.</title>
        <authorList>
            <person name="Lopez Marin M.A."/>
            <person name="Uhlik O."/>
        </authorList>
    </citation>
    <scope>NUCLEOTIDE SEQUENCE</scope>
    <source>
        <strain evidence="2">A5X3R13</strain>
    </source>
</reference>
<protein>
    <submittedName>
        <fullName evidence="2">DUF5615 family PIN-like protein</fullName>
    </submittedName>
</protein>
<dbReference type="RefSeq" id="WP_271635519.1">
    <property type="nucleotide sequence ID" value="NZ_CP094970.1"/>
</dbReference>
<dbReference type="Pfam" id="PF18480">
    <property type="entry name" value="DUF5615"/>
    <property type="match status" value="1"/>
</dbReference>
<dbReference type="KEGG" id="sgrg:L0C25_05940"/>
<proteinExistence type="predicted"/>
<evidence type="ECO:0000259" key="1">
    <source>
        <dbReference type="Pfam" id="PF18480"/>
    </source>
</evidence>
<organism evidence="2 3">
    <name type="scientific">Solicola gregarius</name>
    <dbReference type="NCBI Taxonomy" id="2908642"/>
    <lineage>
        <taxon>Bacteria</taxon>
        <taxon>Bacillati</taxon>
        <taxon>Actinomycetota</taxon>
        <taxon>Actinomycetes</taxon>
        <taxon>Propionibacteriales</taxon>
        <taxon>Nocardioidaceae</taxon>
        <taxon>Solicola</taxon>
    </lineage>
</organism>
<sequence>MRFIVDAQLPPRLARFLDAAGHEGQHVADLPTGVTALDAEIAAHADTDDAVVVTKDADFRYSHAATGSPRRLLLVMTGNTSNAALIELFGRRLDELAAALTLADFVELHGELMVLHRRFHNES</sequence>
<dbReference type="InterPro" id="IPR041049">
    <property type="entry name" value="DUF5615"/>
</dbReference>